<keyword evidence="2" id="KW-0472">Membrane</keyword>
<comment type="caution">
    <text evidence="3">The sequence shown here is derived from an EMBL/GenBank/DDBJ whole genome shotgun (WGS) entry which is preliminary data.</text>
</comment>
<keyword evidence="2" id="KW-1133">Transmembrane helix</keyword>
<evidence type="ECO:0000256" key="2">
    <source>
        <dbReference type="SAM" id="Phobius"/>
    </source>
</evidence>
<dbReference type="Proteomes" id="UP001431693">
    <property type="component" value="Unassembled WGS sequence"/>
</dbReference>
<evidence type="ECO:0000313" key="3">
    <source>
        <dbReference type="EMBL" id="MDJ1129132.1"/>
    </source>
</evidence>
<dbReference type="RefSeq" id="WP_283713866.1">
    <property type="nucleotide sequence ID" value="NZ_JASJEW010000007.1"/>
</dbReference>
<organism evidence="3 4">
    <name type="scientific">Kribbibacterium absianum</name>
    <dbReference type="NCBI Taxonomy" id="3044210"/>
    <lineage>
        <taxon>Bacteria</taxon>
        <taxon>Bacillati</taxon>
        <taxon>Actinomycetota</taxon>
        <taxon>Coriobacteriia</taxon>
        <taxon>Coriobacteriales</taxon>
        <taxon>Kribbibacteriaceae</taxon>
        <taxon>Kribbibacterium</taxon>
    </lineage>
</organism>
<keyword evidence="2" id="KW-0812">Transmembrane</keyword>
<feature type="region of interest" description="Disordered" evidence="1">
    <location>
        <begin position="1"/>
        <end position="118"/>
    </location>
</feature>
<keyword evidence="4" id="KW-1185">Reference proteome</keyword>
<gene>
    <name evidence="3" type="ORF">QJ043_03410</name>
</gene>
<evidence type="ECO:0000256" key="1">
    <source>
        <dbReference type="SAM" id="MobiDB-lite"/>
    </source>
</evidence>
<feature type="transmembrane region" description="Helical" evidence="2">
    <location>
        <begin position="126"/>
        <end position="148"/>
    </location>
</feature>
<sequence>MATSNDNGTPRHYGKHAASSGAKPTAKRFKGAGTSAAGRSVGNRVAGAAQASPHISSDAPRPVHDTSAFDTISSGEGAVLHDRDSASEAAHAARSNYRSGSGQRIAASKRPQVKSRQNRAKLSRPVMIALAAVAVLLVIVVVIFAVVLQPSTSLQTDDTTPTRAEQVQADDQTKGISYDGYTYACALDDDGASYSFVRYASGSSDAMVLFQLQGTPVTEVLYNGAFVIPQNLGNTWNVVAWHIGDGTASTQLTQEDGSALEGDGSISSASLDGSNLVLNFDNGATMTVPLD</sequence>
<evidence type="ECO:0000313" key="4">
    <source>
        <dbReference type="Proteomes" id="UP001431693"/>
    </source>
</evidence>
<accession>A0ABT6ZJQ9</accession>
<protein>
    <submittedName>
        <fullName evidence="3">Uncharacterized protein</fullName>
    </submittedName>
</protein>
<proteinExistence type="predicted"/>
<reference evidence="3" key="1">
    <citation type="submission" date="2023-05" db="EMBL/GenBank/DDBJ databases">
        <title>[olsenella] sp. nov., isolated from a pig farm feces dump.</title>
        <authorList>
            <person name="Chang Y.-H."/>
        </authorList>
    </citation>
    <scope>NUCLEOTIDE SEQUENCE</scope>
    <source>
        <strain evidence="3">YH-ols2217</strain>
    </source>
</reference>
<name>A0ABT6ZJQ9_9ACTN</name>
<dbReference type="EMBL" id="JASJEX010000002">
    <property type="protein sequence ID" value="MDJ1129132.1"/>
    <property type="molecule type" value="Genomic_DNA"/>
</dbReference>